<dbReference type="Proteomes" id="UP000001107">
    <property type="component" value="Chromosome"/>
</dbReference>
<accession>A6UQR8</accession>
<dbReference type="EMBL" id="CP000742">
    <property type="protein sequence ID" value="ABR54840.1"/>
    <property type="molecule type" value="Genomic_DNA"/>
</dbReference>
<evidence type="ECO:0000313" key="2">
    <source>
        <dbReference type="EMBL" id="ABR54840.1"/>
    </source>
</evidence>
<gene>
    <name evidence="2" type="ordered locus">Mevan_0936</name>
</gene>
<feature type="transmembrane region" description="Helical" evidence="1">
    <location>
        <begin position="84"/>
        <end position="101"/>
    </location>
</feature>
<evidence type="ECO:0000313" key="3">
    <source>
        <dbReference type="Proteomes" id="UP000001107"/>
    </source>
</evidence>
<dbReference type="GeneID" id="5326020"/>
<name>A6UQR8_METVS</name>
<dbReference type="AlphaFoldDB" id="A6UQR8"/>
<protein>
    <recommendedName>
        <fullName evidence="4">Energy-converting hydrogenase B, subunit G</fullName>
    </recommendedName>
</protein>
<evidence type="ECO:0008006" key="4">
    <source>
        <dbReference type="Google" id="ProtNLM"/>
    </source>
</evidence>
<proteinExistence type="predicted"/>
<keyword evidence="1" id="KW-0472">Membrane</keyword>
<dbReference type="STRING" id="406327.Mevan_0936"/>
<keyword evidence="1" id="KW-0812">Transmembrane</keyword>
<dbReference type="OrthoDB" id="65298at2157"/>
<dbReference type="KEGG" id="mvn:Mevan_0936"/>
<feature type="transmembrane region" description="Helical" evidence="1">
    <location>
        <begin position="49"/>
        <end position="72"/>
    </location>
</feature>
<dbReference type="HOGENOM" id="CLU_2271061_0_0_2"/>
<keyword evidence="1" id="KW-1133">Transmembrane helix</keyword>
<evidence type="ECO:0000256" key="1">
    <source>
        <dbReference type="SAM" id="Phobius"/>
    </source>
</evidence>
<sequence length="102" mass="11564">MSYKDFKKEMDKQNHGDGISLGAVLTAEFTLFGFLILSIFLILRIYGDLLLVLIGLLVIGLTYSLAPLIFKFQKENSNDIGNQMFWLSMFSGILAMVIYFAR</sequence>
<dbReference type="eggNOG" id="arCOG05076">
    <property type="taxonomic scope" value="Archaea"/>
</dbReference>
<feature type="transmembrane region" description="Helical" evidence="1">
    <location>
        <begin position="21"/>
        <end position="43"/>
    </location>
</feature>
<reference evidence="2" key="1">
    <citation type="submission" date="2007-06" db="EMBL/GenBank/DDBJ databases">
        <title>Complete sequence of Methanococcus vannielii SB.</title>
        <authorList>
            <consortium name="US DOE Joint Genome Institute"/>
            <person name="Copeland A."/>
            <person name="Lucas S."/>
            <person name="Lapidus A."/>
            <person name="Barry K."/>
            <person name="Glavina del Rio T."/>
            <person name="Dalin E."/>
            <person name="Tice H."/>
            <person name="Pitluck S."/>
            <person name="Chain P."/>
            <person name="Malfatti S."/>
            <person name="Shin M."/>
            <person name="Vergez L."/>
            <person name="Schmutz J."/>
            <person name="Larimer F."/>
            <person name="Land M."/>
            <person name="Hauser L."/>
            <person name="Kyrpides N."/>
            <person name="Anderson I."/>
            <person name="Sieprawska-Lupa M."/>
            <person name="Whitman W.B."/>
            <person name="Richardson P."/>
        </authorList>
    </citation>
    <scope>NUCLEOTIDE SEQUENCE [LARGE SCALE GENOMIC DNA]</scope>
    <source>
        <strain evidence="2">SB</strain>
    </source>
</reference>
<keyword evidence="3" id="KW-1185">Reference proteome</keyword>
<dbReference type="RefSeq" id="WP_012065769.1">
    <property type="nucleotide sequence ID" value="NC_009634.1"/>
</dbReference>
<organism evidence="2 3">
    <name type="scientific">Methanococcus vannielii (strain ATCC 35089 / DSM 1224 / JCM 13029 / OCM 148 / SB)</name>
    <dbReference type="NCBI Taxonomy" id="406327"/>
    <lineage>
        <taxon>Archaea</taxon>
        <taxon>Methanobacteriati</taxon>
        <taxon>Methanobacteriota</taxon>
        <taxon>Methanomada group</taxon>
        <taxon>Methanococci</taxon>
        <taxon>Methanococcales</taxon>
        <taxon>Methanococcaceae</taxon>
        <taxon>Methanococcus</taxon>
    </lineage>
</organism>